<feature type="region of interest" description="Disordered" evidence="3">
    <location>
        <begin position="59"/>
        <end position="287"/>
    </location>
</feature>
<name>A0ABP0L467_9DINO</name>
<keyword evidence="1" id="KW-0677">Repeat</keyword>
<reference evidence="4 5" key="1">
    <citation type="submission" date="2024-02" db="EMBL/GenBank/DDBJ databases">
        <authorList>
            <person name="Chen Y."/>
            <person name="Shah S."/>
            <person name="Dougan E. K."/>
            <person name="Thang M."/>
            <person name="Chan C."/>
        </authorList>
    </citation>
    <scope>NUCLEOTIDE SEQUENCE [LARGE SCALE GENOMIC DNA]</scope>
</reference>
<protein>
    <submittedName>
        <fullName evidence="4">Pentatricopeptide repeat-containing protein At3g06920</fullName>
    </submittedName>
</protein>
<feature type="compositionally biased region" description="Basic and acidic residues" evidence="3">
    <location>
        <begin position="257"/>
        <end position="269"/>
    </location>
</feature>
<feature type="compositionally biased region" description="Basic and acidic residues" evidence="3">
    <location>
        <begin position="420"/>
        <end position="431"/>
    </location>
</feature>
<feature type="compositionally biased region" description="Basic residues" evidence="3">
    <location>
        <begin position="467"/>
        <end position="485"/>
    </location>
</feature>
<feature type="compositionally biased region" description="Basic and acidic residues" evidence="3">
    <location>
        <begin position="75"/>
        <end position="124"/>
    </location>
</feature>
<comment type="caution">
    <text evidence="4">The sequence shown here is derived from an EMBL/GenBank/DDBJ whole genome shotgun (WGS) entry which is preliminary data.</text>
</comment>
<proteinExistence type="predicted"/>
<dbReference type="PANTHER" id="PTHR47936">
    <property type="entry name" value="PPR_LONG DOMAIN-CONTAINING PROTEIN"/>
    <property type="match status" value="1"/>
</dbReference>
<feature type="compositionally biased region" description="Low complexity" evidence="3">
    <location>
        <begin position="486"/>
        <end position="497"/>
    </location>
</feature>
<feature type="region of interest" description="Disordered" evidence="3">
    <location>
        <begin position="394"/>
        <end position="446"/>
    </location>
</feature>
<evidence type="ECO:0000313" key="4">
    <source>
        <dbReference type="EMBL" id="CAK9033956.1"/>
    </source>
</evidence>
<sequence length="986" mass="108912">MWGHALSCNCTLCPSLRRVFRVVTEGTRIEPDLFVGYATIKVRNLVGELEDFLDAHRPQVREEPALPPPVTGDSSVERPPAEHRGPGSEKEVKQKEVRHQEASKEKGSKARQEEKAPRHAEASKKHPSRPAFHGDQEIEAGEGLSQEEREKATKSLAAKKLPSPPVRTRERSPKPEVRVKKEEEAADYSGDEWPVEEPGVREVYSQSPSREDKKRDFEGSPSPKKRKHRHHHDRSRDRKAKKHERSSSSTPVAGPSRPEEEVREVRRDQPLVGGRQPLEEGEKRTKESEKVTEFVVVHLLQTKESEVSRKVALWTPSLFLVGVLNPGLRLLEEGRYWGRDINLAFEVESVQIQGGALEVIALVHVKKLQRRSASDPGWVDNLKGSSGMEDLAERSDAAARAGGGGPGPAAEAIPTPGGGEEEKVSSESSESRKKKKRKKKKKKSFKVGGKQEYGALFAGTGLDKDSRTRKKVSRLARRALKKKSRGSSSTDSDGCSGELMEDELEELFQESARTQLAAKRGPGALAFHAMKQMRKQMLQTMGQEEEENTPLQPVGLQFFRQVLSPKMSPVMSREALNASAWVDEEISEELKRNKRGEVRVPSVEEREVLMGFPRGYTANCLPKSHRSGKTWVDERLSLIGNSWCVFVIAWLISCLGVPRGLCNALSLDELMQQCKPGGGKMLQGFLLRPFMRVPRGRVEAAQDTLIRKLSGLISGKGEDLLLQAPSEDVEEAELWLGTMEEEAVAGWCLWRLMAVMGIVGWGHEHGKVDHCIVAGVCLVESASASSGSAAAAIPRSAPIVMALVQAHRMMYSPIIDGYAERGDGDEAATWLSQAEEEGNLDDAKKWLERAEAQVPAGFACEMLFGLLPLLGLDGIGSKVSYNSLIKAAAVSGEMNRMKEHLAEMQSLKLRPSMLTYGTLVSAYADAGDIQNAQRWYDEALAGRGKSNTILLAVLLKAYIKANLCNVKTQTQTKASNHSSHPQTMQR</sequence>
<evidence type="ECO:0000313" key="5">
    <source>
        <dbReference type="Proteomes" id="UP001642464"/>
    </source>
</evidence>
<dbReference type="PANTHER" id="PTHR47936:SF1">
    <property type="entry name" value="PENTATRICOPEPTIDE REPEAT-CONTAINING PROTEIN GUN1, CHLOROPLASTIC"/>
    <property type="match status" value="1"/>
</dbReference>
<dbReference type="PROSITE" id="PS51375">
    <property type="entry name" value="PPR"/>
    <property type="match status" value="1"/>
</dbReference>
<gene>
    <name evidence="4" type="ORF">SCF082_LOCUS20690</name>
</gene>
<feature type="repeat" description="PPR" evidence="2">
    <location>
        <begin position="877"/>
        <end position="911"/>
    </location>
</feature>
<keyword evidence="5" id="KW-1185">Reference proteome</keyword>
<dbReference type="Proteomes" id="UP001642464">
    <property type="component" value="Unassembled WGS sequence"/>
</dbReference>
<dbReference type="Pfam" id="PF01535">
    <property type="entry name" value="PPR"/>
    <property type="match status" value="3"/>
</dbReference>
<dbReference type="EMBL" id="CAXAMM010014503">
    <property type="protein sequence ID" value="CAK9033956.1"/>
    <property type="molecule type" value="Genomic_DNA"/>
</dbReference>
<evidence type="ECO:0000256" key="1">
    <source>
        <dbReference type="ARBA" id="ARBA00022737"/>
    </source>
</evidence>
<feature type="compositionally biased region" description="Basic residues" evidence="3">
    <location>
        <begin position="432"/>
        <end position="445"/>
    </location>
</feature>
<dbReference type="InterPro" id="IPR002885">
    <property type="entry name" value="PPR_rpt"/>
</dbReference>
<evidence type="ECO:0000256" key="2">
    <source>
        <dbReference type="PROSITE-ProRule" id="PRU00708"/>
    </source>
</evidence>
<evidence type="ECO:0000256" key="3">
    <source>
        <dbReference type="SAM" id="MobiDB-lite"/>
    </source>
</evidence>
<feature type="region of interest" description="Disordered" evidence="3">
    <location>
        <begin position="464"/>
        <end position="497"/>
    </location>
</feature>
<organism evidence="4 5">
    <name type="scientific">Durusdinium trenchii</name>
    <dbReference type="NCBI Taxonomy" id="1381693"/>
    <lineage>
        <taxon>Eukaryota</taxon>
        <taxon>Sar</taxon>
        <taxon>Alveolata</taxon>
        <taxon>Dinophyceae</taxon>
        <taxon>Suessiales</taxon>
        <taxon>Symbiodiniaceae</taxon>
        <taxon>Durusdinium</taxon>
    </lineage>
</organism>
<dbReference type="InterPro" id="IPR011990">
    <property type="entry name" value="TPR-like_helical_dom_sf"/>
</dbReference>
<feature type="compositionally biased region" description="Acidic residues" evidence="3">
    <location>
        <begin position="184"/>
        <end position="195"/>
    </location>
</feature>
<feature type="compositionally biased region" description="Basic and acidic residues" evidence="3">
    <location>
        <begin position="167"/>
        <end position="183"/>
    </location>
</feature>
<dbReference type="Gene3D" id="1.25.40.10">
    <property type="entry name" value="Tetratricopeptide repeat domain"/>
    <property type="match status" value="1"/>
</dbReference>
<feature type="compositionally biased region" description="Basic and acidic residues" evidence="3">
    <location>
        <begin position="209"/>
        <end position="218"/>
    </location>
</feature>
<feature type="compositionally biased region" description="Basic and acidic residues" evidence="3">
    <location>
        <begin position="277"/>
        <end position="287"/>
    </location>
</feature>
<accession>A0ABP0L467</accession>
<feature type="compositionally biased region" description="Basic residues" evidence="3">
    <location>
        <begin position="223"/>
        <end position="244"/>
    </location>
</feature>